<comment type="caution">
    <text evidence="4">The sequence shown here is derived from an EMBL/GenBank/DDBJ whole genome shotgun (WGS) entry which is preliminary data.</text>
</comment>
<gene>
    <name evidence="4" type="ORF">GCM10011494_26890</name>
</gene>
<dbReference type="RefSeq" id="WP_188772061.1">
    <property type="nucleotide sequence ID" value="NZ_BMHK01000018.1"/>
</dbReference>
<dbReference type="EMBL" id="BMHK01000018">
    <property type="protein sequence ID" value="GGC06832.1"/>
    <property type="molecule type" value="Genomic_DNA"/>
</dbReference>
<proteinExistence type="predicted"/>
<dbReference type="InterPro" id="IPR020946">
    <property type="entry name" value="Flavin_mOase-like"/>
</dbReference>
<sequence length="484" mass="54606">MSEKKRFVVIGAGMSGILAAIKLSEAGQDNLVVYEKAQTIGGTWRENHYPGLTCDVPAHCYTYSFAPHPDWSAFYAPGPEIQSYFQRVIDDYDVRRFIQTDSEVTHCAWKDGKWEIGLADGRRDEADIVIAASGVLHHPRYPDIEGLRNFEGAMFHSARWDDALDPSGKRIGVIGNGSTGVQIVSALAPTARELVHFQRSPQWILPVTQFEYTDADRAAFRADPAKVDEIRYGEEYWNGVRRFTSAIVDPDSPQMKEIEELCLRNLEEGVRDPELRETLRPNYHAACKRLIYSWNYYDRIQEHDVVIDTSAIDRVEKRGIHMKSGKFYELDVIALATGFHADKFIKPTKVIGAGGQDLDDFWARRPTAHYAVTLPSFPNFFMLNGPTGPVGNFSLIDIAELQWGYIAQLMRPVLQGDASWVAPTREAHAAYEERRVEAARNTVFGTGCTSWYLDAEGVPGTWPWSYDAFADAMSKPNLDEYKFG</sequence>
<name>A0A916TUA0_9SPHN</name>
<dbReference type="GO" id="GO:0004499">
    <property type="term" value="F:N,N-dimethylaniline monooxygenase activity"/>
    <property type="evidence" value="ECO:0007669"/>
    <property type="project" value="InterPro"/>
</dbReference>
<keyword evidence="2" id="KW-0274">FAD</keyword>
<dbReference type="InterPro" id="IPR036188">
    <property type="entry name" value="FAD/NAD-bd_sf"/>
</dbReference>
<evidence type="ECO:0000256" key="3">
    <source>
        <dbReference type="ARBA" id="ARBA00023002"/>
    </source>
</evidence>
<dbReference type="Pfam" id="PF00743">
    <property type="entry name" value="FMO-like"/>
    <property type="match status" value="1"/>
</dbReference>
<reference evidence="4" key="2">
    <citation type="submission" date="2020-09" db="EMBL/GenBank/DDBJ databases">
        <authorList>
            <person name="Sun Q."/>
            <person name="Zhou Y."/>
        </authorList>
    </citation>
    <scope>NUCLEOTIDE SEQUENCE</scope>
    <source>
        <strain evidence="4">CGMCC 1.15095</strain>
    </source>
</reference>
<keyword evidence="5" id="KW-1185">Reference proteome</keyword>
<dbReference type="Proteomes" id="UP000608154">
    <property type="component" value="Unassembled WGS sequence"/>
</dbReference>
<keyword evidence="1" id="KW-0285">Flavoprotein</keyword>
<reference evidence="4" key="1">
    <citation type="journal article" date="2014" name="Int. J. Syst. Evol. Microbiol.">
        <title>Complete genome sequence of Corynebacterium casei LMG S-19264T (=DSM 44701T), isolated from a smear-ripened cheese.</title>
        <authorList>
            <consortium name="US DOE Joint Genome Institute (JGI-PGF)"/>
            <person name="Walter F."/>
            <person name="Albersmeier A."/>
            <person name="Kalinowski J."/>
            <person name="Ruckert C."/>
        </authorList>
    </citation>
    <scope>NUCLEOTIDE SEQUENCE</scope>
    <source>
        <strain evidence="4">CGMCC 1.15095</strain>
    </source>
</reference>
<keyword evidence="3" id="KW-0560">Oxidoreductase</keyword>
<evidence type="ECO:0000256" key="1">
    <source>
        <dbReference type="ARBA" id="ARBA00022630"/>
    </source>
</evidence>
<dbReference type="Gene3D" id="3.50.50.60">
    <property type="entry name" value="FAD/NAD(P)-binding domain"/>
    <property type="match status" value="2"/>
</dbReference>
<evidence type="ECO:0000313" key="5">
    <source>
        <dbReference type="Proteomes" id="UP000608154"/>
    </source>
</evidence>
<dbReference type="GO" id="GO:0050661">
    <property type="term" value="F:NADP binding"/>
    <property type="evidence" value="ECO:0007669"/>
    <property type="project" value="InterPro"/>
</dbReference>
<accession>A0A916TUA0</accession>
<dbReference type="PRINTS" id="PR00368">
    <property type="entry name" value="FADPNR"/>
</dbReference>
<dbReference type="AlphaFoldDB" id="A0A916TUA0"/>
<dbReference type="PRINTS" id="PR00411">
    <property type="entry name" value="PNDRDTASEI"/>
</dbReference>
<organism evidence="4 5">
    <name type="scientific">Novosphingobium endophyticum</name>
    <dbReference type="NCBI Taxonomy" id="1955250"/>
    <lineage>
        <taxon>Bacteria</taxon>
        <taxon>Pseudomonadati</taxon>
        <taxon>Pseudomonadota</taxon>
        <taxon>Alphaproteobacteria</taxon>
        <taxon>Sphingomonadales</taxon>
        <taxon>Sphingomonadaceae</taxon>
        <taxon>Novosphingobium</taxon>
    </lineage>
</organism>
<dbReference type="GO" id="GO:0050660">
    <property type="term" value="F:flavin adenine dinucleotide binding"/>
    <property type="evidence" value="ECO:0007669"/>
    <property type="project" value="InterPro"/>
</dbReference>
<dbReference type="InterPro" id="IPR051209">
    <property type="entry name" value="FAD-bind_Monooxygenase_sf"/>
</dbReference>
<dbReference type="PANTHER" id="PTHR42877:SF4">
    <property type="entry name" value="FAD_NAD(P)-BINDING DOMAIN-CONTAINING PROTEIN-RELATED"/>
    <property type="match status" value="1"/>
</dbReference>
<dbReference type="PANTHER" id="PTHR42877">
    <property type="entry name" value="L-ORNITHINE N(5)-MONOOXYGENASE-RELATED"/>
    <property type="match status" value="1"/>
</dbReference>
<keyword evidence="4" id="KW-0503">Monooxygenase</keyword>
<evidence type="ECO:0000256" key="2">
    <source>
        <dbReference type="ARBA" id="ARBA00022827"/>
    </source>
</evidence>
<dbReference type="SUPFAM" id="SSF51905">
    <property type="entry name" value="FAD/NAD(P)-binding domain"/>
    <property type="match status" value="2"/>
</dbReference>
<evidence type="ECO:0000313" key="4">
    <source>
        <dbReference type="EMBL" id="GGC06832.1"/>
    </source>
</evidence>
<protein>
    <submittedName>
        <fullName evidence="4">Monooxygenase</fullName>
    </submittedName>
</protein>